<dbReference type="Gene3D" id="3.90.105.10">
    <property type="entry name" value="Molybdopterin biosynthesis moea protein, domain 2"/>
    <property type="match status" value="1"/>
</dbReference>
<keyword evidence="9" id="KW-1185">Reference proteome</keyword>
<dbReference type="EMBL" id="JBHSLL010000050">
    <property type="protein sequence ID" value="MFC5386956.1"/>
    <property type="molecule type" value="Genomic_DNA"/>
</dbReference>
<gene>
    <name evidence="8" type="primary">glp</name>
    <name evidence="8" type="ORF">ACFPLB_13395</name>
</gene>
<dbReference type="SMART" id="SM00852">
    <property type="entry name" value="MoCF_biosynth"/>
    <property type="match status" value="1"/>
</dbReference>
<evidence type="ECO:0000313" key="9">
    <source>
        <dbReference type="Proteomes" id="UP001596016"/>
    </source>
</evidence>
<comment type="similarity">
    <text evidence="3 6">Belongs to the MoeA family.</text>
</comment>
<accession>A0ABW0H1D9</accession>
<dbReference type="Gene3D" id="2.170.190.11">
    <property type="entry name" value="Molybdopterin biosynthesis moea protein, domain 3"/>
    <property type="match status" value="1"/>
</dbReference>
<reference evidence="9" key="1">
    <citation type="journal article" date="2019" name="Int. J. Syst. Evol. Microbiol.">
        <title>The Global Catalogue of Microorganisms (GCM) 10K type strain sequencing project: providing services to taxonomists for standard genome sequencing and annotation.</title>
        <authorList>
            <consortium name="The Broad Institute Genomics Platform"/>
            <consortium name="The Broad Institute Genome Sequencing Center for Infectious Disease"/>
            <person name="Wu L."/>
            <person name="Ma J."/>
        </authorList>
    </citation>
    <scope>NUCLEOTIDE SEQUENCE [LARGE SCALE GENOMIC DNA]</scope>
    <source>
        <strain evidence="9">CGMCC 4.1415</strain>
    </source>
</reference>
<dbReference type="Pfam" id="PF03454">
    <property type="entry name" value="MoeA_C"/>
    <property type="match status" value="1"/>
</dbReference>
<feature type="domain" description="MoaB/Mog" evidence="7">
    <location>
        <begin position="183"/>
        <end position="319"/>
    </location>
</feature>
<dbReference type="Proteomes" id="UP001596016">
    <property type="component" value="Unassembled WGS sequence"/>
</dbReference>
<dbReference type="InterPro" id="IPR008284">
    <property type="entry name" value="MoCF_biosynth_CS"/>
</dbReference>
<dbReference type="Gene3D" id="3.40.980.10">
    <property type="entry name" value="MoaB/Mog-like domain"/>
    <property type="match status" value="1"/>
</dbReference>
<evidence type="ECO:0000256" key="5">
    <source>
        <dbReference type="ARBA" id="ARBA00047317"/>
    </source>
</evidence>
<comment type="caution">
    <text evidence="8">The sequence shown here is derived from an EMBL/GenBank/DDBJ whole genome shotgun (WGS) entry which is preliminary data.</text>
</comment>
<protein>
    <recommendedName>
        <fullName evidence="6">Molybdopterin molybdenumtransferase</fullName>
        <ecNumber evidence="6">2.10.1.1</ecNumber>
    </recommendedName>
</protein>
<evidence type="ECO:0000313" key="8">
    <source>
        <dbReference type="EMBL" id="MFC5386956.1"/>
    </source>
</evidence>
<dbReference type="RefSeq" id="WP_378230433.1">
    <property type="nucleotide sequence ID" value="NZ_JBHSLL010000050.1"/>
</dbReference>
<organism evidence="8 9">
    <name type="scientific">Aquamicrobium segne</name>
    <dbReference type="NCBI Taxonomy" id="469547"/>
    <lineage>
        <taxon>Bacteria</taxon>
        <taxon>Pseudomonadati</taxon>
        <taxon>Pseudomonadota</taxon>
        <taxon>Alphaproteobacteria</taxon>
        <taxon>Hyphomicrobiales</taxon>
        <taxon>Phyllobacteriaceae</taxon>
        <taxon>Aquamicrobium</taxon>
    </lineage>
</organism>
<keyword evidence="6" id="KW-0460">Magnesium</keyword>
<dbReference type="InterPro" id="IPR005110">
    <property type="entry name" value="MoeA_linker/N"/>
</dbReference>
<keyword evidence="6" id="KW-0808">Transferase</keyword>
<dbReference type="SUPFAM" id="SSF63867">
    <property type="entry name" value="MoeA C-terminal domain-like"/>
    <property type="match status" value="1"/>
</dbReference>
<proteinExistence type="inferred from homology"/>
<evidence type="ECO:0000256" key="6">
    <source>
        <dbReference type="RuleBase" id="RU365090"/>
    </source>
</evidence>
<dbReference type="PROSITE" id="PS01079">
    <property type="entry name" value="MOCF_BIOSYNTHESIS_2"/>
    <property type="match status" value="1"/>
</dbReference>
<dbReference type="InterPro" id="IPR005111">
    <property type="entry name" value="MoeA_C_domain_IV"/>
</dbReference>
<comment type="catalytic activity">
    <reaction evidence="5">
        <text>adenylyl-molybdopterin + molybdate = Mo-molybdopterin + AMP + H(+)</text>
        <dbReference type="Rhea" id="RHEA:35047"/>
        <dbReference type="ChEBI" id="CHEBI:15378"/>
        <dbReference type="ChEBI" id="CHEBI:36264"/>
        <dbReference type="ChEBI" id="CHEBI:62727"/>
        <dbReference type="ChEBI" id="CHEBI:71302"/>
        <dbReference type="ChEBI" id="CHEBI:456215"/>
        <dbReference type="EC" id="2.10.1.1"/>
    </reaction>
</comment>
<sequence>MDTSFGKNTISVKEARHLINCSMRLTGTQELALPQAHGRVLANAVEALTQSPPFDVSAMDGYAVLAADVPEAGVVLPMSGASKAGVAMVPTLQRGTCMRIFTGAPVPHGANAIIIQEDVEAKGRQISFNEVAIEGLHIRKAGLNFSKGEQLAEKGHLLTARDIGLLAAAGHASVAVFHRPRIAVLSTGDEVAASMADAASGQIVDANRPALLALIRAWGGEAIDLGIAGDDDAAIVSALDGLEADLLLVTGGASVGEHDRVRPVLQALGLRFDFWKIRMRPGKPLMFGTLGAMPVLGLPGNPVSALVCSLLFLKPAISVMTGGEGLGPEFENARLMEPIDKTGNRDDYLRAMVEMADGALAVRVFAQQDSSMLAVLARANAFLFRPAGAPPADAGEMVKVIRLNMVPGY</sequence>
<dbReference type="Pfam" id="PF03453">
    <property type="entry name" value="MoeA_N"/>
    <property type="match status" value="1"/>
</dbReference>
<dbReference type="NCBIfam" id="NF045515">
    <property type="entry name" value="Glp_gephyrin"/>
    <property type="match status" value="1"/>
</dbReference>
<comment type="cofactor">
    <cofactor evidence="6">
        <name>Mg(2+)</name>
        <dbReference type="ChEBI" id="CHEBI:18420"/>
    </cofactor>
</comment>
<evidence type="ECO:0000259" key="7">
    <source>
        <dbReference type="SMART" id="SM00852"/>
    </source>
</evidence>
<evidence type="ECO:0000256" key="1">
    <source>
        <dbReference type="ARBA" id="ARBA00002901"/>
    </source>
</evidence>
<dbReference type="InterPro" id="IPR001453">
    <property type="entry name" value="MoaB/Mog_dom"/>
</dbReference>
<dbReference type="SUPFAM" id="SSF53218">
    <property type="entry name" value="Molybdenum cofactor biosynthesis proteins"/>
    <property type="match status" value="1"/>
</dbReference>
<dbReference type="PANTHER" id="PTHR10192:SF5">
    <property type="entry name" value="GEPHYRIN"/>
    <property type="match status" value="1"/>
</dbReference>
<dbReference type="InterPro" id="IPR036688">
    <property type="entry name" value="MoeA_C_domain_IV_sf"/>
</dbReference>
<dbReference type="Gene3D" id="2.40.340.10">
    <property type="entry name" value="MoeA, C-terminal, domain IV"/>
    <property type="match status" value="1"/>
</dbReference>
<dbReference type="CDD" id="cd00887">
    <property type="entry name" value="MoeA"/>
    <property type="match status" value="1"/>
</dbReference>
<keyword evidence="4 6" id="KW-0501">Molybdenum cofactor biosynthesis</keyword>
<comment type="function">
    <text evidence="1 6">Catalyzes the insertion of molybdate into adenylated molybdopterin with the concomitant release of AMP.</text>
</comment>
<keyword evidence="6" id="KW-0500">Molybdenum</keyword>
<evidence type="ECO:0000256" key="3">
    <source>
        <dbReference type="ARBA" id="ARBA00010763"/>
    </source>
</evidence>
<evidence type="ECO:0000256" key="4">
    <source>
        <dbReference type="ARBA" id="ARBA00023150"/>
    </source>
</evidence>
<dbReference type="InterPro" id="IPR036135">
    <property type="entry name" value="MoeA_linker/N_sf"/>
</dbReference>
<dbReference type="InterPro" id="IPR038987">
    <property type="entry name" value="MoeA-like"/>
</dbReference>
<dbReference type="PANTHER" id="PTHR10192">
    <property type="entry name" value="MOLYBDOPTERIN BIOSYNTHESIS PROTEIN"/>
    <property type="match status" value="1"/>
</dbReference>
<keyword evidence="6" id="KW-0479">Metal-binding</keyword>
<dbReference type="EC" id="2.10.1.1" evidence="6"/>
<evidence type="ECO:0000256" key="2">
    <source>
        <dbReference type="ARBA" id="ARBA00005046"/>
    </source>
</evidence>
<dbReference type="Pfam" id="PF00994">
    <property type="entry name" value="MoCF_biosynth"/>
    <property type="match status" value="1"/>
</dbReference>
<name>A0ABW0H1D9_9HYPH</name>
<dbReference type="InterPro" id="IPR036425">
    <property type="entry name" value="MoaB/Mog-like_dom_sf"/>
</dbReference>
<comment type="pathway">
    <text evidence="2 6">Cofactor biosynthesis; molybdopterin biosynthesis.</text>
</comment>
<dbReference type="SUPFAM" id="SSF63882">
    <property type="entry name" value="MoeA N-terminal region -like"/>
    <property type="match status" value="1"/>
</dbReference>